<dbReference type="EMBL" id="CM016556">
    <property type="protein sequence ID" value="TKW14818.1"/>
    <property type="molecule type" value="Genomic_DNA"/>
</dbReference>
<reference evidence="2" key="1">
    <citation type="submission" date="2019-03" db="EMBL/GenBank/DDBJ databases">
        <title>WGS assembly of Setaria viridis.</title>
        <authorList>
            <person name="Huang P."/>
            <person name="Jenkins J."/>
            <person name="Grimwood J."/>
            <person name="Barry K."/>
            <person name="Healey A."/>
            <person name="Mamidi S."/>
            <person name="Sreedasyam A."/>
            <person name="Shu S."/>
            <person name="Feldman M."/>
            <person name="Wu J."/>
            <person name="Yu Y."/>
            <person name="Chen C."/>
            <person name="Johnson J."/>
            <person name="Rokhsar D."/>
            <person name="Baxter I."/>
            <person name="Schmutz J."/>
            <person name="Brutnell T."/>
            <person name="Kellogg E."/>
        </authorList>
    </citation>
    <scope>NUCLEOTIDE SEQUENCE [LARGE SCALE GENOMIC DNA]</scope>
</reference>
<dbReference type="AlphaFoldDB" id="A0A4U6UFS4"/>
<dbReference type="Gramene" id="TKW14818">
    <property type="protein sequence ID" value="TKW14818"/>
    <property type="gene ID" value="SEVIR_5G192750v2"/>
</dbReference>
<proteinExistence type="predicted"/>
<evidence type="ECO:0000313" key="2">
    <source>
        <dbReference type="EMBL" id="TKW14818.1"/>
    </source>
</evidence>
<sequence>MICNIVCPLLLLTFCRSILMCFQVRYQRGCHQYEGLSTKLTLFLVHLYQIVCHTEQIRRK</sequence>
<accession>A0A4U6UFS4</accession>
<evidence type="ECO:0000313" key="3">
    <source>
        <dbReference type="Proteomes" id="UP000298652"/>
    </source>
</evidence>
<protein>
    <submittedName>
        <fullName evidence="2">Uncharacterized protein</fullName>
    </submittedName>
</protein>
<keyword evidence="1" id="KW-0732">Signal</keyword>
<name>A0A4U6UFS4_SETVI</name>
<keyword evidence="3" id="KW-1185">Reference proteome</keyword>
<gene>
    <name evidence="2" type="ORF">SEVIR_5G192750v2</name>
</gene>
<feature type="chain" id="PRO_5020370187" evidence="1">
    <location>
        <begin position="18"/>
        <end position="60"/>
    </location>
</feature>
<dbReference type="Proteomes" id="UP000298652">
    <property type="component" value="Chromosome 5"/>
</dbReference>
<evidence type="ECO:0000256" key="1">
    <source>
        <dbReference type="SAM" id="SignalP"/>
    </source>
</evidence>
<feature type="signal peptide" evidence="1">
    <location>
        <begin position="1"/>
        <end position="17"/>
    </location>
</feature>
<organism evidence="2 3">
    <name type="scientific">Setaria viridis</name>
    <name type="common">Green bristlegrass</name>
    <name type="synonym">Setaria italica subsp. viridis</name>
    <dbReference type="NCBI Taxonomy" id="4556"/>
    <lineage>
        <taxon>Eukaryota</taxon>
        <taxon>Viridiplantae</taxon>
        <taxon>Streptophyta</taxon>
        <taxon>Embryophyta</taxon>
        <taxon>Tracheophyta</taxon>
        <taxon>Spermatophyta</taxon>
        <taxon>Magnoliopsida</taxon>
        <taxon>Liliopsida</taxon>
        <taxon>Poales</taxon>
        <taxon>Poaceae</taxon>
        <taxon>PACMAD clade</taxon>
        <taxon>Panicoideae</taxon>
        <taxon>Panicodae</taxon>
        <taxon>Paniceae</taxon>
        <taxon>Cenchrinae</taxon>
        <taxon>Setaria</taxon>
    </lineage>
</organism>